<dbReference type="RefSeq" id="WP_188445104.1">
    <property type="nucleotide sequence ID" value="NZ_BMDW01000002.1"/>
</dbReference>
<proteinExistence type="predicted"/>
<gene>
    <name evidence="3" type="ORF">GCM10011395_03940</name>
</gene>
<dbReference type="PANTHER" id="PTHR21240">
    <property type="entry name" value="2-AMINO-3-CARBOXYLMUCONATE-6-SEMIALDEHYDE DECARBOXYLASE"/>
    <property type="match status" value="1"/>
</dbReference>
<accession>A0ABQ1G4Y1</accession>
<keyword evidence="4" id="KW-1185">Reference proteome</keyword>
<evidence type="ECO:0000256" key="1">
    <source>
        <dbReference type="ARBA" id="ARBA00023239"/>
    </source>
</evidence>
<dbReference type="InterPro" id="IPR032466">
    <property type="entry name" value="Metal_Hydrolase"/>
</dbReference>
<dbReference type="Gene3D" id="3.20.20.140">
    <property type="entry name" value="Metal-dependent hydrolases"/>
    <property type="match status" value="1"/>
</dbReference>
<name>A0ABQ1G4Y1_9SPHN</name>
<protein>
    <submittedName>
        <fullName evidence="3">Amidohydrolase</fullName>
    </submittedName>
</protein>
<dbReference type="Pfam" id="PF04909">
    <property type="entry name" value="Amidohydro_2"/>
    <property type="match status" value="1"/>
</dbReference>
<dbReference type="InterPro" id="IPR006680">
    <property type="entry name" value="Amidohydro-rel"/>
</dbReference>
<dbReference type="SUPFAM" id="SSF51556">
    <property type="entry name" value="Metallo-dependent hydrolases"/>
    <property type="match status" value="1"/>
</dbReference>
<reference evidence="4" key="1">
    <citation type="journal article" date="2019" name="Int. J. Syst. Evol. Microbiol.">
        <title>The Global Catalogue of Microorganisms (GCM) 10K type strain sequencing project: providing services to taxonomists for standard genome sequencing and annotation.</title>
        <authorList>
            <consortium name="The Broad Institute Genomics Platform"/>
            <consortium name="The Broad Institute Genome Sequencing Center for Infectious Disease"/>
            <person name="Wu L."/>
            <person name="Ma J."/>
        </authorList>
    </citation>
    <scope>NUCLEOTIDE SEQUENCE [LARGE SCALE GENOMIC DNA]</scope>
    <source>
        <strain evidence="4">CGMCC 1.10106</strain>
    </source>
</reference>
<dbReference type="Proteomes" id="UP000618591">
    <property type="component" value="Unassembled WGS sequence"/>
</dbReference>
<evidence type="ECO:0000259" key="2">
    <source>
        <dbReference type="Pfam" id="PF04909"/>
    </source>
</evidence>
<evidence type="ECO:0000313" key="4">
    <source>
        <dbReference type="Proteomes" id="UP000618591"/>
    </source>
</evidence>
<evidence type="ECO:0000313" key="3">
    <source>
        <dbReference type="EMBL" id="GGA36840.1"/>
    </source>
</evidence>
<dbReference type="EMBL" id="BMDW01000002">
    <property type="protein sequence ID" value="GGA36840.1"/>
    <property type="molecule type" value="Genomic_DNA"/>
</dbReference>
<dbReference type="InterPro" id="IPR032465">
    <property type="entry name" value="ACMSD"/>
</dbReference>
<dbReference type="PANTHER" id="PTHR21240:SF28">
    <property type="entry name" value="ISO-OROTATE DECARBOXYLASE (EUROFUNG)"/>
    <property type="match status" value="1"/>
</dbReference>
<organism evidence="3 4">
    <name type="scientific">Sphingomonas psychrolutea</name>
    <dbReference type="NCBI Taxonomy" id="1259676"/>
    <lineage>
        <taxon>Bacteria</taxon>
        <taxon>Pseudomonadati</taxon>
        <taxon>Pseudomonadota</taxon>
        <taxon>Alphaproteobacteria</taxon>
        <taxon>Sphingomonadales</taxon>
        <taxon>Sphingomonadaceae</taxon>
        <taxon>Sphingomonas</taxon>
    </lineage>
</organism>
<feature type="domain" description="Amidohydrolase-related" evidence="2">
    <location>
        <begin position="143"/>
        <end position="406"/>
    </location>
</feature>
<comment type="caution">
    <text evidence="3">The sequence shown here is derived from an EMBL/GenBank/DDBJ whole genome shotgun (WGS) entry which is preliminary data.</text>
</comment>
<sequence>MRNSEFGTIFDTDNHYWEAHDAFTRYRDPKFNDRGLRLVEKDGVVRYYIGDKVHPILPGPGDLHGRPVPGSLFDYFAGKAASDPHQHSLWSEQPAEHPEWYNRDARLTCMDAQGIEACWLFPSHGVCIEGPMQPDIEASLHILGAFNRWIEEDWGFAYQDRIFAAPLLSLSDLDGAIRELEWAIARGARIITIRNGPVFTAGGMRSPADPVFDPFWARVEEAGITATVHAGFDDGYGSVDTAVSKVWNLDLDGKSATMSVGVGTSSDFQSQLVNMLQKHRLVRDFAAVLVAHGLFVRFPRLKFAFIENGGTWVASLLHDLSVAHVQHPGMFAQHPVDQFHRNCWVAPFVEDDVADLAKHLPVERILFGSDWPHAEGVGDPRDFFDNLTGFSEADKRKIMLENARELTSP</sequence>
<keyword evidence="1" id="KW-0456">Lyase</keyword>